<accession>A0A6P8YBX6</accession>
<gene>
    <name evidence="4" type="primary">LOC117639554</name>
</gene>
<dbReference type="PROSITE" id="PS51837">
    <property type="entry name" value="LITAF"/>
    <property type="match status" value="1"/>
</dbReference>
<evidence type="ECO:0000256" key="1">
    <source>
        <dbReference type="SAM" id="MobiDB-lite"/>
    </source>
</evidence>
<feature type="compositionally biased region" description="Basic and acidic residues" evidence="1">
    <location>
        <begin position="16"/>
        <end position="33"/>
    </location>
</feature>
<feature type="region of interest" description="Disordered" evidence="1">
    <location>
        <begin position="1"/>
        <end position="69"/>
    </location>
</feature>
<dbReference type="GeneID" id="117639554"/>
<dbReference type="Pfam" id="PF10601">
    <property type="entry name" value="zf-LITAF-like"/>
    <property type="match status" value="1"/>
</dbReference>
<protein>
    <submittedName>
        <fullName evidence="4">Uncharacterized protein LOC117639554 isoform X2</fullName>
    </submittedName>
</protein>
<evidence type="ECO:0000313" key="3">
    <source>
        <dbReference type="Proteomes" id="UP000515158"/>
    </source>
</evidence>
<evidence type="ECO:0000259" key="2">
    <source>
        <dbReference type="PROSITE" id="PS51837"/>
    </source>
</evidence>
<sequence>MPDCRMAEKALGFEGYEEKSRPSPPPKYDEAHLHQYPQRGDGFSTPPYQLNQHPPQHGGGFSNPPHQLMQYPPQDGGVVPNAPLLTPQPPAPAPVTNVTINASPPAAQQPVIVNNIVGGGMMACSKCGSNFVSVKMESSCKTHCCCLICCFTLPFCFFLPYCCDWCKKPVQRCSRCKAKLG</sequence>
<reference evidence="4" key="1">
    <citation type="submission" date="2025-08" db="UniProtKB">
        <authorList>
            <consortium name="RefSeq"/>
        </authorList>
    </citation>
    <scope>IDENTIFICATION</scope>
    <source>
        <tissue evidence="4">Total insect</tissue>
    </source>
</reference>
<feature type="domain" description="LITAF" evidence="2">
    <location>
        <begin position="103"/>
        <end position="181"/>
    </location>
</feature>
<dbReference type="InterPro" id="IPR006629">
    <property type="entry name" value="LITAF"/>
</dbReference>
<dbReference type="InParanoid" id="A0A6P8YBX6"/>
<organism evidence="4">
    <name type="scientific">Thrips palmi</name>
    <name type="common">Melon thrips</name>
    <dbReference type="NCBI Taxonomy" id="161013"/>
    <lineage>
        <taxon>Eukaryota</taxon>
        <taxon>Metazoa</taxon>
        <taxon>Ecdysozoa</taxon>
        <taxon>Arthropoda</taxon>
        <taxon>Hexapoda</taxon>
        <taxon>Insecta</taxon>
        <taxon>Pterygota</taxon>
        <taxon>Neoptera</taxon>
        <taxon>Paraneoptera</taxon>
        <taxon>Thysanoptera</taxon>
        <taxon>Terebrantia</taxon>
        <taxon>Thripoidea</taxon>
        <taxon>Thripidae</taxon>
        <taxon>Thrips</taxon>
    </lineage>
</organism>
<evidence type="ECO:0000313" key="4">
    <source>
        <dbReference type="RefSeq" id="XP_034231232.1"/>
    </source>
</evidence>
<dbReference type="RefSeq" id="XP_034231232.1">
    <property type="nucleotide sequence ID" value="XM_034375341.1"/>
</dbReference>
<name>A0A6P8YBX6_THRPL</name>
<proteinExistence type="predicted"/>
<dbReference type="Proteomes" id="UP000515158">
    <property type="component" value="Unplaced"/>
</dbReference>
<dbReference type="AlphaFoldDB" id="A0A6P8YBX6"/>
<keyword evidence="3" id="KW-1185">Reference proteome</keyword>